<keyword evidence="9" id="KW-0539">Nucleus</keyword>
<dbReference type="RefSeq" id="XP_005850126.1">
    <property type="nucleotide sequence ID" value="XM_005850064.1"/>
</dbReference>
<evidence type="ECO:0000256" key="2">
    <source>
        <dbReference type="ARBA" id="ARBA00022723"/>
    </source>
</evidence>
<gene>
    <name evidence="11" type="ORF">CHLNCDRAFT_142226</name>
</gene>
<dbReference type="GO" id="GO:0006325">
    <property type="term" value="P:chromatin organization"/>
    <property type="evidence" value="ECO:0007669"/>
    <property type="project" value="UniProtKB-KW"/>
</dbReference>
<evidence type="ECO:0000256" key="8">
    <source>
        <dbReference type="ARBA" id="ARBA00023163"/>
    </source>
</evidence>
<evidence type="ECO:0000256" key="1">
    <source>
        <dbReference type="ARBA" id="ARBA00004123"/>
    </source>
</evidence>
<proteinExistence type="inferred from homology"/>
<accession>E1Z825</accession>
<dbReference type="Pfam" id="PF08209">
    <property type="entry name" value="Sgf11"/>
    <property type="match status" value="1"/>
</dbReference>
<dbReference type="GO" id="GO:0070461">
    <property type="term" value="C:SAGA-type complex"/>
    <property type="evidence" value="ECO:0007669"/>
    <property type="project" value="UniProtKB-ARBA"/>
</dbReference>
<evidence type="ECO:0000256" key="3">
    <source>
        <dbReference type="ARBA" id="ARBA00022771"/>
    </source>
</evidence>
<dbReference type="InParanoid" id="E1Z825"/>
<dbReference type="EMBL" id="GL433838">
    <property type="protein sequence ID" value="EFN58024.1"/>
    <property type="molecule type" value="Genomic_DNA"/>
</dbReference>
<dbReference type="AlphaFoldDB" id="E1Z825"/>
<evidence type="ECO:0000313" key="11">
    <source>
        <dbReference type="EMBL" id="EFN58024.1"/>
    </source>
</evidence>
<keyword evidence="12" id="KW-1185">Reference proteome</keyword>
<dbReference type="eggNOG" id="KOG2612">
    <property type="taxonomic scope" value="Eukaryota"/>
</dbReference>
<dbReference type="KEGG" id="cvr:CHLNCDRAFT_142226"/>
<evidence type="ECO:0000256" key="6">
    <source>
        <dbReference type="ARBA" id="ARBA00023015"/>
    </source>
</evidence>
<dbReference type="FunCoup" id="E1Z825">
    <property type="interactions" value="21"/>
</dbReference>
<dbReference type="GO" id="GO:0008270">
    <property type="term" value="F:zinc ion binding"/>
    <property type="evidence" value="ECO:0007669"/>
    <property type="project" value="UniProtKB-KW"/>
</dbReference>
<dbReference type="Gene3D" id="3.30.160.60">
    <property type="entry name" value="Classic Zinc Finger"/>
    <property type="match status" value="1"/>
</dbReference>
<keyword evidence="7 10" id="KW-0010">Activator</keyword>
<dbReference type="GeneID" id="17357713"/>
<evidence type="ECO:0000256" key="10">
    <source>
        <dbReference type="RuleBase" id="RU261113"/>
    </source>
</evidence>
<keyword evidence="8" id="KW-0804">Transcription</keyword>
<keyword evidence="5" id="KW-0156">Chromatin regulator</keyword>
<evidence type="ECO:0000256" key="7">
    <source>
        <dbReference type="ARBA" id="ARBA00023159"/>
    </source>
</evidence>
<dbReference type="GO" id="GO:0071819">
    <property type="term" value="C:DUBm complex"/>
    <property type="evidence" value="ECO:0007669"/>
    <property type="project" value="UniProtKB-ARBA"/>
</dbReference>
<comment type="subcellular location">
    <subcellularLocation>
        <location evidence="1 10">Nucleus</location>
    </subcellularLocation>
</comment>
<evidence type="ECO:0000313" key="12">
    <source>
        <dbReference type="Proteomes" id="UP000008141"/>
    </source>
</evidence>
<dbReference type="InterPro" id="IPR013246">
    <property type="entry name" value="SAGA_su_Sgf11"/>
</dbReference>
<evidence type="ECO:0000256" key="9">
    <source>
        <dbReference type="ARBA" id="ARBA00023242"/>
    </source>
</evidence>
<name>E1Z825_CHLVA</name>
<dbReference type="OrthoDB" id="21557at2759"/>
<keyword evidence="4" id="KW-0862">Zinc</keyword>
<dbReference type="Proteomes" id="UP000008141">
    <property type="component" value="Unassembled WGS sequence"/>
</dbReference>
<keyword evidence="3" id="KW-0863">Zinc-finger</keyword>
<protein>
    <recommendedName>
        <fullName evidence="10">SAGA-associated factor 11</fullName>
    </recommendedName>
</protein>
<reference evidence="11 12" key="1">
    <citation type="journal article" date="2010" name="Plant Cell">
        <title>The Chlorella variabilis NC64A genome reveals adaptation to photosymbiosis, coevolution with viruses, and cryptic sex.</title>
        <authorList>
            <person name="Blanc G."/>
            <person name="Duncan G."/>
            <person name="Agarkova I."/>
            <person name="Borodovsky M."/>
            <person name="Gurnon J."/>
            <person name="Kuo A."/>
            <person name="Lindquist E."/>
            <person name="Lucas S."/>
            <person name="Pangilinan J."/>
            <person name="Polle J."/>
            <person name="Salamov A."/>
            <person name="Terry A."/>
            <person name="Yamada T."/>
            <person name="Dunigan D.D."/>
            <person name="Grigoriev I.V."/>
            <person name="Claverie J.M."/>
            <person name="Van Etten J.L."/>
        </authorList>
    </citation>
    <scope>NUCLEOTIDE SEQUENCE [LARGE SCALE GENOMIC DNA]</scope>
    <source>
        <strain evidence="11 12">NC64A</strain>
    </source>
</reference>
<keyword evidence="2" id="KW-0479">Metal-binding</keyword>
<dbReference type="PANTHER" id="PTHR47674:SF3">
    <property type="entry name" value="SAGA-ASSOCIATED FACTOR 11"/>
    <property type="match status" value="1"/>
</dbReference>
<sequence length="162" mass="17683">MAGVPLKPAQLAFEETLLRERLNFLRELKEQLQQEEGPVAQTVQAYTSIIDEVIYDIALEVHRAVHTEVDTLADVRHRLATGGGISQQAAAIPPLPPPVHKGNMIDVFGNVVPPIALDQVACPSCGRKVAAGRFAPHLEKCMGRGRQASRQANKRLSTMEFG</sequence>
<dbReference type="PANTHER" id="PTHR47674">
    <property type="entry name" value="SAGA-ASSOCIATED FACTOR 11"/>
    <property type="match status" value="1"/>
</dbReference>
<evidence type="ECO:0000256" key="5">
    <source>
        <dbReference type="ARBA" id="ARBA00022853"/>
    </source>
</evidence>
<dbReference type="OMA" id="GENNSKH"/>
<keyword evidence="6" id="KW-0805">Transcription regulation</keyword>
<dbReference type="STRING" id="554065.E1Z825"/>
<comment type="similarity">
    <text evidence="10">Belongs to the SGF11 family.</text>
</comment>
<organism evidence="12">
    <name type="scientific">Chlorella variabilis</name>
    <name type="common">Green alga</name>
    <dbReference type="NCBI Taxonomy" id="554065"/>
    <lineage>
        <taxon>Eukaryota</taxon>
        <taxon>Viridiplantae</taxon>
        <taxon>Chlorophyta</taxon>
        <taxon>core chlorophytes</taxon>
        <taxon>Trebouxiophyceae</taxon>
        <taxon>Chlorellales</taxon>
        <taxon>Chlorellaceae</taxon>
        <taxon>Chlorella clade</taxon>
        <taxon>Chlorella</taxon>
    </lineage>
</organism>
<dbReference type="FunFam" id="3.30.160.60:FF:000118">
    <property type="entry name" value="Ataxin-7-like protein 3"/>
    <property type="match status" value="1"/>
</dbReference>
<evidence type="ECO:0000256" key="4">
    <source>
        <dbReference type="ARBA" id="ARBA00022833"/>
    </source>
</evidence>